<evidence type="ECO:0000256" key="1">
    <source>
        <dbReference type="SAM" id="Phobius"/>
    </source>
</evidence>
<sequence length="399" mass="44315">MWRPFSLLKLLILIHAFQFSLGKKKKSQPLCPNDSGAFVGLAVDENAYEHIPGSLFAGNKENAPSGEQQWILTDEKPDGPKNSFAGKYLQVLPDIGRTYPTWGEHHIIKSPDELKGNSPYVSFTLHVTKETAGWHILFVRWTGGDTVGGGDSMYITMHKIKGKKRPIVTGQKTIKPAVAPIESTAYKYAGCCYDSITHACPCHEAKPEDTSMCPDFIETERASKYGAQCPVGPGIMDIIQGPKWYLYAGQEMGNVMDFDSEPWDATCEAEGSNTRDSGENFPSWDLEKGDYELRIYAREDGTALDAIYIAGPGAEAPNSTIHFTEGDSTICQAKKSFTWLYVSLAVTFALTIAFFTLNEIGRDFSHSVMGYFGMDKYHSNAVHDALGEYDRFSRLEEVY</sequence>
<accession>A0A6U3PDZ7</accession>
<keyword evidence="1" id="KW-1133">Transmembrane helix</keyword>
<keyword evidence="2" id="KW-0732">Signal</keyword>
<feature type="chain" id="PRO_5030160058" evidence="2">
    <location>
        <begin position="23"/>
        <end position="399"/>
    </location>
</feature>
<gene>
    <name evidence="3" type="ORF">DBRI1063_LOCUS2811</name>
</gene>
<keyword evidence="1" id="KW-0812">Transmembrane</keyword>
<reference evidence="3" key="1">
    <citation type="submission" date="2021-01" db="EMBL/GenBank/DDBJ databases">
        <authorList>
            <person name="Corre E."/>
            <person name="Pelletier E."/>
            <person name="Niang G."/>
            <person name="Scheremetjew M."/>
            <person name="Finn R."/>
            <person name="Kale V."/>
            <person name="Holt S."/>
            <person name="Cochrane G."/>
            <person name="Meng A."/>
            <person name="Brown T."/>
            <person name="Cohen L."/>
        </authorList>
    </citation>
    <scope>NUCLEOTIDE SEQUENCE</scope>
    <source>
        <strain evidence="3">Pop2</strain>
    </source>
</reference>
<name>A0A6U3PDZ7_9STRA</name>
<feature type="transmembrane region" description="Helical" evidence="1">
    <location>
        <begin position="338"/>
        <end position="357"/>
    </location>
</feature>
<dbReference type="EMBL" id="HBGN01004245">
    <property type="protein sequence ID" value="CAD9316404.1"/>
    <property type="molecule type" value="Transcribed_RNA"/>
</dbReference>
<evidence type="ECO:0000256" key="2">
    <source>
        <dbReference type="SAM" id="SignalP"/>
    </source>
</evidence>
<organism evidence="3">
    <name type="scientific">Ditylum brightwellii</name>
    <dbReference type="NCBI Taxonomy" id="49249"/>
    <lineage>
        <taxon>Eukaryota</taxon>
        <taxon>Sar</taxon>
        <taxon>Stramenopiles</taxon>
        <taxon>Ochrophyta</taxon>
        <taxon>Bacillariophyta</taxon>
        <taxon>Mediophyceae</taxon>
        <taxon>Lithodesmiophycidae</taxon>
        <taxon>Lithodesmiales</taxon>
        <taxon>Lithodesmiaceae</taxon>
        <taxon>Ditylum</taxon>
    </lineage>
</organism>
<protein>
    <submittedName>
        <fullName evidence="3">Uncharacterized protein</fullName>
    </submittedName>
</protein>
<dbReference type="AlphaFoldDB" id="A0A6U3PDZ7"/>
<proteinExistence type="predicted"/>
<keyword evidence="1" id="KW-0472">Membrane</keyword>
<evidence type="ECO:0000313" key="3">
    <source>
        <dbReference type="EMBL" id="CAD9316404.1"/>
    </source>
</evidence>
<feature type="signal peptide" evidence="2">
    <location>
        <begin position="1"/>
        <end position="22"/>
    </location>
</feature>